<evidence type="ECO:0000256" key="3">
    <source>
        <dbReference type="ARBA" id="ARBA00023125"/>
    </source>
</evidence>
<sequence length="604" mass="66413">MNNEIEQETLSSGALCSIRKPIKPNDLNTISKHIDHTINDGSKKIQDDADGSKKMQDDTDGSKKTEKTTLSSDPCDSSSQATQKSKIKWTEALENHFYEAIEHIGSVHRATPKKILKFMNLKFLTKAHISSKLQKCRQTVKRDEESMRRPRMAMYPEFSSAGGYNYRQHPYNYNPRLGNRNLFNGQPGYGLGQSSSMMKNNAGLHDSLNYMNRRPTYDLSQTGSKLFPRRGNLWFQNGTLPQWRNIPGTSQAPRFGQYGATSNVLGMNYNPTTGTTGSSYAGVRTDENRDLVGLGGIGVNGNDNGSFGGIRVHGTGSDSGSLQGMSVHGNDHGSLEGIRGHCPGNGSLEGIRVHDNSNDSLGGIRVHGSGTGYVGEIGVHGTGNGNGSLGENFDMNWNFGNNNMSNHGSSTSVIPSVFSSFLDNKDQSQNSLIAQTGGVIPGLENSKIFNDHHDIDKIFSDINNSQFHHQNQHQGNLTGVNLEAPTAYPLEDINSWSFNDGTDNEELLNSLAANPDMYFPTHDMNITNQGNNHEETFNSLAANPEMHFPTQDMNITNQGTNHEETFNSLAANPEMHFPTQDMNITNQDHDNDEDIMNYLSSILT</sequence>
<evidence type="ECO:0000256" key="2">
    <source>
        <dbReference type="ARBA" id="ARBA00023015"/>
    </source>
</evidence>
<dbReference type="SUPFAM" id="SSF46689">
    <property type="entry name" value="Homeodomain-like"/>
    <property type="match status" value="1"/>
</dbReference>
<feature type="compositionally biased region" description="Polar residues" evidence="6">
    <location>
        <begin position="1"/>
        <end position="14"/>
    </location>
</feature>
<reference evidence="7" key="1">
    <citation type="journal article" date="2019" name="Database">
        <title>The radish genome database (RadishGD): an integrated information resource for radish genomics.</title>
        <authorList>
            <person name="Yu H.J."/>
            <person name="Baek S."/>
            <person name="Lee Y.J."/>
            <person name="Cho A."/>
            <person name="Mun J.H."/>
        </authorList>
    </citation>
    <scope>NUCLEOTIDE SEQUENCE [LARGE SCALE GENOMIC DNA]</scope>
    <source>
        <strain evidence="7">cv. WK10039</strain>
    </source>
</reference>
<dbReference type="Proteomes" id="UP000504610">
    <property type="component" value="Chromosome 6"/>
</dbReference>
<evidence type="ECO:0000256" key="5">
    <source>
        <dbReference type="ARBA" id="ARBA00023242"/>
    </source>
</evidence>
<reference evidence="8 9" key="2">
    <citation type="submission" date="2025-04" db="UniProtKB">
        <authorList>
            <consortium name="RefSeq"/>
        </authorList>
    </citation>
    <scope>IDENTIFICATION</scope>
    <source>
        <tissue evidence="8 9">Leaf</tissue>
    </source>
</reference>
<protein>
    <submittedName>
        <fullName evidence="8 9">Uncharacterized protein LOC108807838 isoform X1</fullName>
    </submittedName>
</protein>
<evidence type="ECO:0000256" key="4">
    <source>
        <dbReference type="ARBA" id="ARBA00023163"/>
    </source>
</evidence>
<gene>
    <name evidence="8 9" type="primary">LOC108807838</name>
</gene>
<dbReference type="GeneID" id="108807838"/>
<dbReference type="InterPro" id="IPR044825">
    <property type="entry name" value="GLK1/2-like"/>
</dbReference>
<evidence type="ECO:0000313" key="8">
    <source>
        <dbReference type="RefSeq" id="XP_056843551.1"/>
    </source>
</evidence>
<dbReference type="PANTHER" id="PTHR31312">
    <property type="entry name" value="TRANSCRIPTION ACTIVATOR GLK1"/>
    <property type="match status" value="1"/>
</dbReference>
<proteinExistence type="predicted"/>
<dbReference type="InterPro" id="IPR009057">
    <property type="entry name" value="Homeodomain-like_sf"/>
</dbReference>
<keyword evidence="7" id="KW-1185">Reference proteome</keyword>
<dbReference type="GO" id="GO:0003700">
    <property type="term" value="F:DNA-binding transcription factor activity"/>
    <property type="evidence" value="ECO:0007669"/>
    <property type="project" value="InterPro"/>
</dbReference>
<dbReference type="RefSeq" id="XP_056843551.1">
    <property type="nucleotide sequence ID" value="XM_056987571.1"/>
</dbReference>
<evidence type="ECO:0000256" key="6">
    <source>
        <dbReference type="SAM" id="MobiDB-lite"/>
    </source>
</evidence>
<dbReference type="GO" id="GO:0045893">
    <property type="term" value="P:positive regulation of DNA-templated transcription"/>
    <property type="evidence" value="ECO:0007669"/>
    <property type="project" value="InterPro"/>
</dbReference>
<keyword evidence="5" id="KW-0539">Nucleus</keyword>
<keyword evidence="4" id="KW-0804">Transcription</keyword>
<dbReference type="GO" id="GO:0000976">
    <property type="term" value="F:transcription cis-regulatory region binding"/>
    <property type="evidence" value="ECO:0007669"/>
    <property type="project" value="TreeGrafter"/>
</dbReference>
<dbReference type="AlphaFoldDB" id="A0A9W3BW99"/>
<evidence type="ECO:0000256" key="1">
    <source>
        <dbReference type="ARBA" id="ARBA00004123"/>
    </source>
</evidence>
<comment type="subcellular location">
    <subcellularLocation>
        <location evidence="1">Nucleus</location>
    </subcellularLocation>
</comment>
<dbReference type="OrthoDB" id="1100611at2759"/>
<dbReference type="NCBIfam" id="TIGR01557">
    <property type="entry name" value="myb_SHAQKYF"/>
    <property type="match status" value="1"/>
</dbReference>
<dbReference type="InterPro" id="IPR006447">
    <property type="entry name" value="Myb_dom_plants"/>
</dbReference>
<keyword evidence="3" id="KW-0238">DNA-binding</keyword>
<organism evidence="7 9">
    <name type="scientific">Raphanus sativus</name>
    <name type="common">Radish</name>
    <name type="synonym">Raphanus raphanistrum var. sativus</name>
    <dbReference type="NCBI Taxonomy" id="3726"/>
    <lineage>
        <taxon>Eukaryota</taxon>
        <taxon>Viridiplantae</taxon>
        <taxon>Streptophyta</taxon>
        <taxon>Embryophyta</taxon>
        <taxon>Tracheophyta</taxon>
        <taxon>Spermatophyta</taxon>
        <taxon>Magnoliopsida</taxon>
        <taxon>eudicotyledons</taxon>
        <taxon>Gunneridae</taxon>
        <taxon>Pentapetalae</taxon>
        <taxon>rosids</taxon>
        <taxon>malvids</taxon>
        <taxon>Brassicales</taxon>
        <taxon>Brassicaceae</taxon>
        <taxon>Brassiceae</taxon>
        <taxon>Raphanus</taxon>
    </lineage>
</organism>
<dbReference type="PANTHER" id="PTHR31312:SF4">
    <property type="entry name" value="TWO-COMPONENT RESPONSE REGULATOR-LIKE APRR2"/>
    <property type="match status" value="1"/>
</dbReference>
<dbReference type="GO" id="GO:0005634">
    <property type="term" value="C:nucleus"/>
    <property type="evidence" value="ECO:0007669"/>
    <property type="project" value="UniProtKB-SubCell"/>
</dbReference>
<name>A0A9W3BW99_RAPSA</name>
<accession>A0A9W3BW99</accession>
<evidence type="ECO:0000313" key="7">
    <source>
        <dbReference type="Proteomes" id="UP000504610"/>
    </source>
</evidence>
<dbReference type="Gene3D" id="1.10.10.60">
    <property type="entry name" value="Homeodomain-like"/>
    <property type="match status" value="1"/>
</dbReference>
<evidence type="ECO:0000313" key="9">
    <source>
        <dbReference type="RefSeq" id="XP_056843552.1"/>
    </source>
</evidence>
<feature type="compositionally biased region" description="Basic and acidic residues" evidence="6">
    <location>
        <begin position="32"/>
        <end position="67"/>
    </location>
</feature>
<feature type="region of interest" description="Disordered" evidence="6">
    <location>
        <begin position="1"/>
        <end position="84"/>
    </location>
</feature>
<dbReference type="KEGG" id="rsz:108807838"/>
<feature type="compositionally biased region" description="Polar residues" evidence="6">
    <location>
        <begin position="68"/>
        <end position="84"/>
    </location>
</feature>
<dbReference type="RefSeq" id="XP_056843552.1">
    <property type="nucleotide sequence ID" value="XM_056987572.1"/>
</dbReference>
<keyword evidence="2" id="KW-0805">Transcription regulation</keyword>